<dbReference type="AlphaFoldDB" id="A0A0F9JCK4"/>
<protein>
    <submittedName>
        <fullName evidence="1">Uncharacterized protein</fullName>
    </submittedName>
</protein>
<reference evidence="1" key="1">
    <citation type="journal article" date="2015" name="Nature">
        <title>Complex archaea that bridge the gap between prokaryotes and eukaryotes.</title>
        <authorList>
            <person name="Spang A."/>
            <person name="Saw J.H."/>
            <person name="Jorgensen S.L."/>
            <person name="Zaremba-Niedzwiedzka K."/>
            <person name="Martijn J."/>
            <person name="Lind A.E."/>
            <person name="van Eijk R."/>
            <person name="Schleper C."/>
            <person name="Guy L."/>
            <person name="Ettema T.J."/>
        </authorList>
    </citation>
    <scope>NUCLEOTIDE SEQUENCE</scope>
</reference>
<organism evidence="1">
    <name type="scientific">marine sediment metagenome</name>
    <dbReference type="NCBI Taxonomy" id="412755"/>
    <lineage>
        <taxon>unclassified sequences</taxon>
        <taxon>metagenomes</taxon>
        <taxon>ecological metagenomes</taxon>
    </lineage>
</organism>
<name>A0A0F9JCK4_9ZZZZ</name>
<sequence length="56" mass="6671">MTGGMTLTDELQQLSERLEEALQQDRWRRQDYIQAMTIREYPGDTYEGTLLLHKLQ</sequence>
<evidence type="ECO:0000313" key="1">
    <source>
        <dbReference type="EMBL" id="KKM60046.1"/>
    </source>
</evidence>
<accession>A0A0F9JCK4</accession>
<proteinExistence type="predicted"/>
<gene>
    <name evidence="1" type="ORF">LCGC14_1545830</name>
</gene>
<comment type="caution">
    <text evidence="1">The sequence shown here is derived from an EMBL/GenBank/DDBJ whole genome shotgun (WGS) entry which is preliminary data.</text>
</comment>
<dbReference type="EMBL" id="LAZR01011752">
    <property type="protein sequence ID" value="KKM60046.1"/>
    <property type="molecule type" value="Genomic_DNA"/>
</dbReference>